<keyword evidence="1" id="KW-1133">Transmembrane helix</keyword>
<feature type="transmembrane region" description="Helical" evidence="1">
    <location>
        <begin position="74"/>
        <end position="98"/>
    </location>
</feature>
<keyword evidence="3" id="KW-1185">Reference proteome</keyword>
<feature type="transmembrane region" description="Helical" evidence="1">
    <location>
        <begin position="50"/>
        <end position="68"/>
    </location>
</feature>
<dbReference type="RefSeq" id="WP_150863289.1">
    <property type="nucleotide sequence ID" value="NZ_VYXP01000003.1"/>
</dbReference>
<feature type="transmembrane region" description="Helical" evidence="1">
    <location>
        <begin position="215"/>
        <end position="244"/>
    </location>
</feature>
<organism evidence="2 3">
    <name type="scientific">Marinihelvus fidelis</name>
    <dbReference type="NCBI Taxonomy" id="2613842"/>
    <lineage>
        <taxon>Bacteria</taxon>
        <taxon>Pseudomonadati</taxon>
        <taxon>Pseudomonadota</taxon>
        <taxon>Gammaproteobacteria</taxon>
        <taxon>Chromatiales</taxon>
        <taxon>Wenzhouxiangellaceae</taxon>
        <taxon>Marinihelvus</taxon>
    </lineage>
</organism>
<dbReference type="EMBL" id="VYXP01000003">
    <property type="protein sequence ID" value="KAA9132580.1"/>
    <property type="molecule type" value="Genomic_DNA"/>
</dbReference>
<reference evidence="2 3" key="1">
    <citation type="submission" date="2019-09" db="EMBL/GenBank/DDBJ databases">
        <title>Wenzhouxiangella sp. Genome sequencing and assembly.</title>
        <authorList>
            <person name="Zhang R."/>
        </authorList>
    </citation>
    <scope>NUCLEOTIDE SEQUENCE [LARGE SCALE GENOMIC DNA]</scope>
    <source>
        <strain evidence="2 3">W260</strain>
    </source>
</reference>
<gene>
    <name evidence="2" type="ORF">F3N42_05000</name>
</gene>
<sequence>MNTHRDPAGRDIAADSHTVIAPCRKLNLAMPIRWLRAGWQDYRAVPRVSLAYGMLVFAISAVVSWLGWTLGGWVLLLTLLTGFVFVAPLLAFGLYSVARQRDAGNWPSMARSLLDMRRPVQNAMVFGLLLLVVFLVWARAGSMVHIFASPDSTPGWMDVLRFFAIGSAVGAVFAGFTFAASAFSLPMLANRNVDVITAVLSSINAVMRNKLTCAAWALTLLLLTAVGVATALLGLIIVIPWLAYASWHAYRDVLVVDAWAPLPIEQENTHES</sequence>
<dbReference type="InterPro" id="IPR018692">
    <property type="entry name" value="DUF2189"/>
</dbReference>
<dbReference type="AlphaFoldDB" id="A0A5N0TC93"/>
<feature type="transmembrane region" description="Helical" evidence="1">
    <location>
        <begin position="160"/>
        <end position="183"/>
    </location>
</feature>
<evidence type="ECO:0000313" key="2">
    <source>
        <dbReference type="EMBL" id="KAA9132580.1"/>
    </source>
</evidence>
<dbReference type="Proteomes" id="UP000325372">
    <property type="component" value="Unassembled WGS sequence"/>
</dbReference>
<accession>A0A5N0TC93</accession>
<proteinExistence type="predicted"/>
<comment type="caution">
    <text evidence="2">The sequence shown here is derived from an EMBL/GenBank/DDBJ whole genome shotgun (WGS) entry which is preliminary data.</text>
</comment>
<dbReference type="Pfam" id="PF09955">
    <property type="entry name" value="DUF2189"/>
    <property type="match status" value="1"/>
</dbReference>
<evidence type="ECO:0000256" key="1">
    <source>
        <dbReference type="SAM" id="Phobius"/>
    </source>
</evidence>
<feature type="transmembrane region" description="Helical" evidence="1">
    <location>
        <begin position="119"/>
        <end position="140"/>
    </location>
</feature>
<keyword evidence="1" id="KW-0472">Membrane</keyword>
<protein>
    <submittedName>
        <fullName evidence="2">DUF2189 domain-containing protein</fullName>
    </submittedName>
</protein>
<evidence type="ECO:0000313" key="3">
    <source>
        <dbReference type="Proteomes" id="UP000325372"/>
    </source>
</evidence>
<name>A0A5N0TC93_9GAMM</name>
<keyword evidence="1" id="KW-0812">Transmembrane</keyword>